<accession>A0A5E4YSA7</accession>
<dbReference type="SUPFAM" id="SSF54593">
    <property type="entry name" value="Glyoxalase/Bleomycin resistance protein/Dihydroxybiphenyl dioxygenase"/>
    <property type="match status" value="1"/>
</dbReference>
<keyword evidence="3" id="KW-1185">Reference proteome</keyword>
<reference evidence="2 3" key="1">
    <citation type="submission" date="2019-08" db="EMBL/GenBank/DDBJ databases">
        <authorList>
            <person name="Peeters C."/>
        </authorList>
    </citation>
    <scope>NUCLEOTIDE SEQUENCE [LARGE SCALE GENOMIC DNA]</scope>
    <source>
        <strain evidence="2 3">LMG 31115</strain>
    </source>
</reference>
<evidence type="ECO:0000313" key="3">
    <source>
        <dbReference type="Proteomes" id="UP000333828"/>
    </source>
</evidence>
<dbReference type="InterPro" id="IPR004360">
    <property type="entry name" value="Glyas_Fos-R_dOase_dom"/>
</dbReference>
<protein>
    <submittedName>
        <fullName evidence="2">Glyoxalase</fullName>
    </submittedName>
</protein>
<organism evidence="2 3">
    <name type="scientific">Pandoraea iniqua</name>
    <dbReference type="NCBI Taxonomy" id="2508288"/>
    <lineage>
        <taxon>Bacteria</taxon>
        <taxon>Pseudomonadati</taxon>
        <taxon>Pseudomonadota</taxon>
        <taxon>Betaproteobacteria</taxon>
        <taxon>Burkholderiales</taxon>
        <taxon>Burkholderiaceae</taxon>
        <taxon>Pandoraea</taxon>
    </lineage>
</organism>
<feature type="domain" description="VOC" evidence="1">
    <location>
        <begin position="8"/>
        <end position="123"/>
    </location>
</feature>
<evidence type="ECO:0000259" key="1">
    <source>
        <dbReference type="PROSITE" id="PS51819"/>
    </source>
</evidence>
<dbReference type="AlphaFoldDB" id="A0A5E4YSA7"/>
<dbReference type="Gene3D" id="3.10.180.10">
    <property type="entry name" value="2,3-Dihydroxybiphenyl 1,2-Dioxygenase, domain 1"/>
    <property type="match status" value="1"/>
</dbReference>
<dbReference type="PROSITE" id="PS51819">
    <property type="entry name" value="VOC"/>
    <property type="match status" value="1"/>
</dbReference>
<sequence>MSDTNVLRPFAFVLAVPSIERSAAYFSEVLGFQVEWAEASDWRLVSRGAVRIMLGGCPNAQPPSQIGDHSYFGYMEVDDVDALYKEFALKEAILLMPPTDRPYGMREFTIATPDGHRFVVGQVIGQHKADE</sequence>
<name>A0A5E4YSA7_9BURK</name>
<proteinExistence type="predicted"/>
<evidence type="ECO:0000313" key="2">
    <source>
        <dbReference type="EMBL" id="VVE51268.1"/>
    </source>
</evidence>
<gene>
    <name evidence="2" type="ORF">PIN31115_04686</name>
</gene>
<dbReference type="Pfam" id="PF00903">
    <property type="entry name" value="Glyoxalase"/>
    <property type="match status" value="1"/>
</dbReference>
<dbReference type="RefSeq" id="WP_150686101.1">
    <property type="nucleotide sequence ID" value="NZ_CABPSF010000011.1"/>
</dbReference>
<dbReference type="InterPro" id="IPR037523">
    <property type="entry name" value="VOC_core"/>
</dbReference>
<dbReference type="EMBL" id="CABPSI010000005">
    <property type="protein sequence ID" value="VVE51268.1"/>
    <property type="molecule type" value="Genomic_DNA"/>
</dbReference>
<dbReference type="InterPro" id="IPR029068">
    <property type="entry name" value="Glyas_Bleomycin-R_OHBP_Dase"/>
</dbReference>
<dbReference type="Proteomes" id="UP000333828">
    <property type="component" value="Unassembled WGS sequence"/>
</dbReference>